<keyword evidence="4 16" id="KW-0812">Transmembrane</keyword>
<dbReference type="EMBL" id="SWFT01000161">
    <property type="protein sequence ID" value="KAA8896961.1"/>
    <property type="molecule type" value="Genomic_DNA"/>
</dbReference>
<accession>A0A642UFL8</accession>
<dbReference type="OMA" id="HSSWHRY"/>
<organism evidence="17 18">
    <name type="scientific">Diutina rugosa</name>
    <name type="common">Yeast</name>
    <name type="synonym">Candida rugosa</name>
    <dbReference type="NCBI Taxonomy" id="5481"/>
    <lineage>
        <taxon>Eukaryota</taxon>
        <taxon>Fungi</taxon>
        <taxon>Dikarya</taxon>
        <taxon>Ascomycota</taxon>
        <taxon>Saccharomycotina</taxon>
        <taxon>Pichiomycetes</taxon>
        <taxon>Debaryomycetaceae</taxon>
        <taxon>Diutina</taxon>
    </lineage>
</organism>
<dbReference type="GO" id="GO:0006696">
    <property type="term" value="P:ergosterol biosynthetic process"/>
    <property type="evidence" value="ECO:0007669"/>
    <property type="project" value="TreeGrafter"/>
</dbReference>
<keyword evidence="11 16" id="KW-0472">Membrane</keyword>
<keyword evidence="9 16" id="KW-0756">Sterol biosynthesis</keyword>
<sequence>MSKPVLNPKTTHLEFSGLPGALAISIGLPAVLILFELSCNRVYSAQGISLNFAAIKDQLPNSWEAVKLLVFDPLCWKAYLTWFFTLAACDVWLPGQTLKGVPLRDGTQLTYKINGPAMSILFITVLVYRWYTCENHYMPELAFVYNNILQLTLTTIVFAWLLVVFVYVCSFIPLRKPNGVGTHERVLSINGNTGNVIYDWFIGRELNPRIGPLDIKLYCELKPGMLLWLLINLSCCHYQYHTQGSVSDSLALVTAMQMFYTFDGVLNEAGVLSMMDITTDGFGFMLSFGDLALVPWSYSLQSRFLCLPENRLDLGWPKVIGITALMALGFYIFRSANQQKSDFKNGKLDHKNFKSIKTETGSKLLCDGWWGLSQHINYFGDWLIGWSWCLPTGFQSVLPYYYVIYFGALLVHRQMRDEAKCRAKYKKSWVEYERQVPYKIIPYVY</sequence>
<evidence type="ECO:0000313" key="17">
    <source>
        <dbReference type="EMBL" id="KAA8896961.1"/>
    </source>
</evidence>
<comment type="similarity">
    <text evidence="2 16">Belongs to the ERG4/ERG24 family.</text>
</comment>
<evidence type="ECO:0000256" key="4">
    <source>
        <dbReference type="ARBA" id="ARBA00022692"/>
    </source>
</evidence>
<feature type="transmembrane region" description="Helical" evidence="16">
    <location>
        <begin position="151"/>
        <end position="174"/>
    </location>
</feature>
<keyword evidence="6 16" id="KW-0752">Steroid biosynthesis</keyword>
<keyword evidence="8 16" id="KW-0560">Oxidoreductase</keyword>
<evidence type="ECO:0000256" key="5">
    <source>
        <dbReference type="ARBA" id="ARBA00022857"/>
    </source>
</evidence>
<keyword evidence="3 16" id="KW-0444">Lipid biosynthesis</keyword>
<dbReference type="OrthoDB" id="10262235at2759"/>
<dbReference type="AlphaFoldDB" id="A0A642UFL8"/>
<feature type="transmembrane region" description="Helical" evidence="16">
    <location>
        <begin position="113"/>
        <end position="131"/>
    </location>
</feature>
<evidence type="ECO:0000256" key="1">
    <source>
        <dbReference type="ARBA" id="ARBA00004141"/>
    </source>
</evidence>
<dbReference type="PANTHER" id="PTHR21257">
    <property type="entry name" value="DELTA(14)-STEROL REDUCTASE"/>
    <property type="match status" value="1"/>
</dbReference>
<protein>
    <recommendedName>
        <fullName evidence="16">Delta(14)-sterol reductase</fullName>
    </recommendedName>
    <alternativeName>
        <fullName evidence="16">C-14 sterol reductase</fullName>
    </alternativeName>
    <alternativeName>
        <fullName evidence="16">Sterol C14-reductase</fullName>
    </alternativeName>
</protein>
<evidence type="ECO:0000256" key="10">
    <source>
        <dbReference type="ARBA" id="ARBA00023098"/>
    </source>
</evidence>
<evidence type="ECO:0000256" key="9">
    <source>
        <dbReference type="ARBA" id="ARBA00023011"/>
    </source>
</evidence>
<feature type="transmembrane region" description="Helical" evidence="16">
    <location>
        <begin position="12"/>
        <end position="35"/>
    </location>
</feature>
<dbReference type="Gene3D" id="1.20.120.1630">
    <property type="match status" value="1"/>
</dbReference>
<evidence type="ECO:0000256" key="2">
    <source>
        <dbReference type="ARBA" id="ARBA00005402"/>
    </source>
</evidence>
<keyword evidence="7 16" id="KW-1133">Transmembrane helix</keyword>
<dbReference type="InterPro" id="IPR001171">
    <property type="entry name" value="ERG24_DHCR-like"/>
</dbReference>
<evidence type="ECO:0000256" key="15">
    <source>
        <dbReference type="ARBA" id="ARBA00060638"/>
    </source>
</evidence>
<evidence type="ECO:0000256" key="11">
    <source>
        <dbReference type="ARBA" id="ARBA00023136"/>
    </source>
</evidence>
<dbReference type="GO" id="GO:0050613">
    <property type="term" value="F:Delta14-sterol reductase activity"/>
    <property type="evidence" value="ECO:0007669"/>
    <property type="project" value="UniProtKB-EC"/>
</dbReference>
<dbReference type="InterPro" id="IPR018083">
    <property type="entry name" value="Sterol_reductase_CS"/>
</dbReference>
<evidence type="ECO:0000256" key="7">
    <source>
        <dbReference type="ARBA" id="ARBA00022989"/>
    </source>
</evidence>
<comment type="catalytic activity">
    <reaction evidence="14">
        <text>4,4-dimethyl-5alpha-cholesta-8,24-dien-3beta-ol + NADP(+) = 4,4-dimethyl-5alpha-cholesta-8,14,24-trien-3beta-ol + NADPH + H(+)</text>
        <dbReference type="Rhea" id="RHEA:18561"/>
        <dbReference type="ChEBI" id="CHEBI:15378"/>
        <dbReference type="ChEBI" id="CHEBI:17813"/>
        <dbReference type="ChEBI" id="CHEBI:18364"/>
        <dbReference type="ChEBI" id="CHEBI:57783"/>
        <dbReference type="ChEBI" id="CHEBI:58349"/>
        <dbReference type="EC" id="1.3.1.70"/>
    </reaction>
    <physiologicalReaction direction="right-to-left" evidence="14">
        <dbReference type="Rhea" id="RHEA:18563"/>
    </physiologicalReaction>
</comment>
<gene>
    <name evidence="17" type="ORF">DIURU_005474</name>
</gene>
<evidence type="ECO:0000256" key="14">
    <source>
        <dbReference type="ARBA" id="ARBA00052254"/>
    </source>
</evidence>
<keyword evidence="12 16" id="KW-1207">Sterol metabolism</keyword>
<feature type="transmembrane region" description="Helical" evidence="16">
    <location>
        <begin position="314"/>
        <end position="333"/>
    </location>
</feature>
<comment type="caution">
    <text evidence="16">Lacks conserved residue(s) required for the propagation of feature annotation.</text>
</comment>
<dbReference type="Proteomes" id="UP000449547">
    <property type="component" value="Unassembled WGS sequence"/>
</dbReference>
<evidence type="ECO:0000256" key="13">
    <source>
        <dbReference type="ARBA" id="ARBA00023221"/>
    </source>
</evidence>
<keyword evidence="18" id="KW-1185">Reference proteome</keyword>
<dbReference type="Pfam" id="PF01222">
    <property type="entry name" value="ERG4_ERG24"/>
    <property type="match status" value="1"/>
</dbReference>
<dbReference type="PROSITE" id="PS01018">
    <property type="entry name" value="STEROL_REDUCT_2"/>
    <property type="match status" value="1"/>
</dbReference>
<comment type="pathway">
    <text evidence="15">Steroid biosynthesis; zymosterol biosynthesis; zymosterol from lanosterol: step 2/6.</text>
</comment>
<dbReference type="PANTHER" id="PTHR21257:SF52">
    <property type="entry name" value="DELTA(14)-STEROL REDUCTASE TM7SF2"/>
    <property type="match status" value="1"/>
</dbReference>
<dbReference type="PROSITE" id="PS01017">
    <property type="entry name" value="STEROL_REDUCT_1"/>
    <property type="match status" value="1"/>
</dbReference>
<proteinExistence type="inferred from homology"/>
<dbReference type="GO" id="GO:0005789">
    <property type="term" value="C:endoplasmic reticulum membrane"/>
    <property type="evidence" value="ECO:0007669"/>
    <property type="project" value="TreeGrafter"/>
</dbReference>
<name>A0A642UFL8_DIURU</name>
<keyword evidence="10 16" id="KW-0443">Lipid metabolism</keyword>
<keyword evidence="5" id="KW-0521">NADP</keyword>
<evidence type="ECO:0000256" key="8">
    <source>
        <dbReference type="ARBA" id="ARBA00023002"/>
    </source>
</evidence>
<evidence type="ECO:0000256" key="6">
    <source>
        <dbReference type="ARBA" id="ARBA00022955"/>
    </source>
</evidence>
<evidence type="ECO:0000256" key="3">
    <source>
        <dbReference type="ARBA" id="ARBA00022516"/>
    </source>
</evidence>
<keyword evidence="13 16" id="KW-0753">Steroid metabolism</keyword>
<dbReference type="GeneID" id="54784125"/>
<dbReference type="RefSeq" id="XP_034009703.1">
    <property type="nucleotide sequence ID" value="XM_034158460.1"/>
</dbReference>
<evidence type="ECO:0000256" key="12">
    <source>
        <dbReference type="ARBA" id="ARBA00023166"/>
    </source>
</evidence>
<evidence type="ECO:0000256" key="16">
    <source>
        <dbReference type="RuleBase" id="RU369120"/>
    </source>
</evidence>
<comment type="caution">
    <text evidence="17">The sequence shown here is derived from an EMBL/GenBank/DDBJ whole genome shotgun (WGS) entry which is preliminary data.</text>
</comment>
<dbReference type="FunFam" id="1.20.120.1630:FF:000009">
    <property type="entry name" value="C-14 sterol reductase"/>
    <property type="match status" value="1"/>
</dbReference>
<dbReference type="VEuPathDB" id="FungiDB:DIURU_005474"/>
<comment type="subcellular location">
    <subcellularLocation>
        <location evidence="1">Membrane</location>
        <topology evidence="1">Multi-pass membrane protein</topology>
    </subcellularLocation>
</comment>
<evidence type="ECO:0000313" key="18">
    <source>
        <dbReference type="Proteomes" id="UP000449547"/>
    </source>
</evidence>
<reference evidence="17 18" key="1">
    <citation type="submission" date="2019-07" db="EMBL/GenBank/DDBJ databases">
        <title>Genome assembly of two rare yeast pathogens: Diutina rugosa and Trichomonascus ciferrii.</title>
        <authorList>
            <person name="Mixao V."/>
            <person name="Saus E."/>
            <person name="Hansen A."/>
            <person name="Lass-Flor C."/>
            <person name="Gabaldon T."/>
        </authorList>
    </citation>
    <scope>NUCLEOTIDE SEQUENCE [LARGE SCALE GENOMIC DNA]</scope>
    <source>
        <strain evidence="17 18">CBS 613</strain>
    </source>
</reference>